<comment type="similarity">
    <text evidence="2">Belongs to the DoxX family.</text>
</comment>
<dbReference type="STRING" id="502682.BMF35_a1250"/>
<reference evidence="7 8" key="1">
    <citation type="submission" date="2015-04" db="EMBL/GenBank/DDBJ databases">
        <title>The draft genome sequence of Erythrobacr gangjinensis K7-2.</title>
        <authorList>
            <person name="Zhuang L."/>
            <person name="Liu Y."/>
            <person name="Shao Z."/>
        </authorList>
    </citation>
    <scope>NUCLEOTIDE SEQUENCE [LARGE SCALE GENOMIC DNA]</scope>
    <source>
        <strain evidence="7 8">K7-2</strain>
    </source>
</reference>
<dbReference type="RefSeq" id="WP_047007352.1">
    <property type="nucleotide sequence ID" value="NZ_CP018097.1"/>
</dbReference>
<name>A0A0G9MN04_9SPHN</name>
<dbReference type="KEGG" id="egn:BMF35_a1250"/>
<dbReference type="EMBL" id="LBHC01000002">
    <property type="protein sequence ID" value="KLE32004.1"/>
    <property type="molecule type" value="Genomic_DNA"/>
</dbReference>
<evidence type="ECO:0000256" key="4">
    <source>
        <dbReference type="ARBA" id="ARBA00022692"/>
    </source>
</evidence>
<dbReference type="AlphaFoldDB" id="A0A0G9MN04"/>
<keyword evidence="4" id="KW-0812">Transmembrane</keyword>
<keyword evidence="3" id="KW-1003">Cell membrane</keyword>
<dbReference type="OrthoDB" id="9810206at2"/>
<evidence type="ECO:0000313" key="8">
    <source>
        <dbReference type="Proteomes" id="UP000053070"/>
    </source>
</evidence>
<organism evidence="7 8">
    <name type="scientific">Aurantiacibacter gangjinensis</name>
    <dbReference type="NCBI Taxonomy" id="502682"/>
    <lineage>
        <taxon>Bacteria</taxon>
        <taxon>Pseudomonadati</taxon>
        <taxon>Pseudomonadota</taxon>
        <taxon>Alphaproteobacteria</taxon>
        <taxon>Sphingomonadales</taxon>
        <taxon>Erythrobacteraceae</taxon>
        <taxon>Aurantiacibacter</taxon>
    </lineage>
</organism>
<dbReference type="InterPro" id="IPR051907">
    <property type="entry name" value="DoxX-like_oxidoreductase"/>
</dbReference>
<dbReference type="InterPro" id="IPR032808">
    <property type="entry name" value="DoxX"/>
</dbReference>
<dbReference type="PANTHER" id="PTHR33452:SF1">
    <property type="entry name" value="INNER MEMBRANE PROTEIN YPHA-RELATED"/>
    <property type="match status" value="1"/>
</dbReference>
<proteinExistence type="inferred from homology"/>
<comment type="subcellular location">
    <subcellularLocation>
        <location evidence="1">Cell membrane</location>
        <topology evidence="1">Multi-pass membrane protein</topology>
    </subcellularLocation>
</comment>
<gene>
    <name evidence="7" type="ORF">AAW01_11280</name>
</gene>
<comment type="caution">
    <text evidence="7">The sequence shown here is derived from an EMBL/GenBank/DDBJ whole genome shotgun (WGS) entry which is preliminary data.</text>
</comment>
<evidence type="ECO:0000256" key="5">
    <source>
        <dbReference type="ARBA" id="ARBA00022989"/>
    </source>
</evidence>
<sequence length="142" mass="14617">MNTIADNIADIPAADGASRADMAALAGRALLALLFILAGVNKLMDPAGTIGFIEFVGLPLPQFAYAGTVGLEIVGGLLLLAGFKTRWVAGALAAFSVATALIFHFDFADQNQLTAFLKNLAIAGGMLQVVAFGPGRLALDAR</sequence>
<evidence type="ECO:0000256" key="3">
    <source>
        <dbReference type="ARBA" id="ARBA00022475"/>
    </source>
</evidence>
<evidence type="ECO:0000256" key="2">
    <source>
        <dbReference type="ARBA" id="ARBA00006679"/>
    </source>
</evidence>
<evidence type="ECO:0000313" key="7">
    <source>
        <dbReference type="EMBL" id="KLE32004.1"/>
    </source>
</evidence>
<protein>
    <submittedName>
        <fullName evidence="7">LysR family transcriptional regulator</fullName>
    </submittedName>
</protein>
<dbReference type="PATRIC" id="fig|502682.8.peg.2301"/>
<dbReference type="Pfam" id="PF07681">
    <property type="entry name" value="DoxX"/>
    <property type="match status" value="1"/>
</dbReference>
<dbReference type="Proteomes" id="UP000053070">
    <property type="component" value="Unassembled WGS sequence"/>
</dbReference>
<dbReference type="PANTHER" id="PTHR33452">
    <property type="entry name" value="OXIDOREDUCTASE CATD-RELATED"/>
    <property type="match status" value="1"/>
</dbReference>
<evidence type="ECO:0000256" key="6">
    <source>
        <dbReference type="ARBA" id="ARBA00023136"/>
    </source>
</evidence>
<keyword evidence="8" id="KW-1185">Reference proteome</keyword>
<keyword evidence="5" id="KW-1133">Transmembrane helix</keyword>
<accession>A0A0G9MN04</accession>
<keyword evidence="6" id="KW-0472">Membrane</keyword>
<evidence type="ECO:0000256" key="1">
    <source>
        <dbReference type="ARBA" id="ARBA00004651"/>
    </source>
</evidence>
<dbReference type="GO" id="GO:0005886">
    <property type="term" value="C:plasma membrane"/>
    <property type="evidence" value="ECO:0007669"/>
    <property type="project" value="UniProtKB-SubCell"/>
</dbReference>